<evidence type="ECO:0000313" key="1">
    <source>
        <dbReference type="EMBL" id="KFX07770.1"/>
    </source>
</evidence>
<comment type="caution">
    <text evidence="1">The sequence shown here is derived from an EMBL/GenBank/DDBJ whole genome shotgun (WGS) entry which is preliminary data.</text>
</comment>
<dbReference type="OrthoDB" id="5679056at2"/>
<dbReference type="EMBL" id="JQHM01000001">
    <property type="protein sequence ID" value="KFX07770.1"/>
    <property type="molecule type" value="Genomic_DNA"/>
</dbReference>
<dbReference type="AlphaFoldDB" id="A0A093RY65"/>
<evidence type="ECO:0000313" key="3">
    <source>
        <dbReference type="Proteomes" id="UP000032869"/>
    </source>
</evidence>
<gene>
    <name evidence="2" type="ORF">JV35_12840</name>
    <name evidence="1" type="ORF">KP22_06680</name>
</gene>
<dbReference type="Proteomes" id="UP000032874">
    <property type="component" value="Unassembled WGS sequence"/>
</dbReference>
<evidence type="ECO:0000313" key="4">
    <source>
        <dbReference type="Proteomes" id="UP000032874"/>
    </source>
</evidence>
<evidence type="ECO:0000313" key="2">
    <source>
        <dbReference type="EMBL" id="KFX19797.1"/>
    </source>
</evidence>
<dbReference type="eggNOG" id="ENOG5031HM2">
    <property type="taxonomic scope" value="Bacteria"/>
</dbReference>
<name>A0A093RY65_9GAMM</name>
<dbReference type="InterPro" id="IPR026365">
    <property type="entry name" value="BcepMu_gp16"/>
</dbReference>
<sequence>MTPEQVKSRLQQRGITITQWAQDNGYSREAVYRVLSGITKAKYGQAHEIAVKLGLKTTARAA</sequence>
<accession>A0A093RY65</accession>
<dbReference type="EMBL" id="JQHL01000005">
    <property type="protein sequence ID" value="KFX19797.1"/>
    <property type="molecule type" value="Genomic_DNA"/>
</dbReference>
<dbReference type="RefSeq" id="WP_039305082.1">
    <property type="nucleotide sequence ID" value="NZ_JQHL01000005.1"/>
</dbReference>
<dbReference type="Gene3D" id="1.10.260.40">
    <property type="entry name" value="lambda repressor-like DNA-binding domains"/>
    <property type="match status" value="1"/>
</dbReference>
<dbReference type="STRING" id="55207.KP22_06680"/>
<keyword evidence="3" id="KW-1185">Reference proteome</keyword>
<dbReference type="SUPFAM" id="SSF47413">
    <property type="entry name" value="lambda repressor-like DNA-binding domains"/>
    <property type="match status" value="1"/>
</dbReference>
<reference evidence="3 4" key="1">
    <citation type="submission" date="2014-08" db="EMBL/GenBank/DDBJ databases">
        <title>Genome sequences of NCPPB Pectobacterium isolates.</title>
        <authorList>
            <person name="Glover R.H."/>
            <person name="Sapp M."/>
            <person name="Elphinstone J."/>
        </authorList>
    </citation>
    <scope>NUCLEOTIDE SEQUENCE [LARGE SCALE GENOMIC DNA]</scope>
    <source>
        <strain evidence="2 3">NCPPB 2793</strain>
        <strain evidence="1 4">NCPPB 2795</strain>
    </source>
</reference>
<dbReference type="InterPro" id="IPR010982">
    <property type="entry name" value="Lambda_DNA-bd_dom_sf"/>
</dbReference>
<organism evidence="1 4">
    <name type="scientific">Pectobacterium betavasculorum</name>
    <dbReference type="NCBI Taxonomy" id="55207"/>
    <lineage>
        <taxon>Bacteria</taxon>
        <taxon>Pseudomonadati</taxon>
        <taxon>Pseudomonadota</taxon>
        <taxon>Gammaproteobacteria</taxon>
        <taxon>Enterobacterales</taxon>
        <taxon>Pectobacteriaceae</taxon>
        <taxon>Pectobacterium</taxon>
    </lineage>
</organism>
<protein>
    <submittedName>
        <fullName evidence="1">Phage-related DNA-binding protein</fullName>
    </submittedName>
</protein>
<dbReference type="Proteomes" id="UP000032869">
    <property type="component" value="Unassembled WGS sequence"/>
</dbReference>
<keyword evidence="1" id="KW-0238">DNA-binding</keyword>
<proteinExistence type="predicted"/>
<dbReference type="NCBIfam" id="TIGR04111">
    <property type="entry name" value="BcepMu_gp16"/>
    <property type="match status" value="1"/>
</dbReference>
<dbReference type="GO" id="GO:0003677">
    <property type="term" value="F:DNA binding"/>
    <property type="evidence" value="ECO:0007669"/>
    <property type="project" value="UniProtKB-KW"/>
</dbReference>